<organism evidence="4 5">
    <name type="scientific">Plasmodium berghei (strain Anka)</name>
    <dbReference type="NCBI Taxonomy" id="5823"/>
    <lineage>
        <taxon>Eukaryota</taxon>
        <taxon>Sar</taxon>
        <taxon>Alveolata</taxon>
        <taxon>Apicomplexa</taxon>
        <taxon>Aconoidasida</taxon>
        <taxon>Haemosporida</taxon>
        <taxon>Plasmodiidae</taxon>
        <taxon>Plasmodium</taxon>
        <taxon>Plasmodium (Vinckeia)</taxon>
    </lineage>
</organism>
<feature type="coiled-coil region" evidence="1">
    <location>
        <begin position="699"/>
        <end position="781"/>
    </location>
</feature>
<feature type="coiled-coil region" evidence="1">
    <location>
        <begin position="2635"/>
        <end position="2662"/>
    </location>
</feature>
<dbReference type="RefSeq" id="XP_034421359.1">
    <property type="nucleotide sequence ID" value="XM_034564576.1"/>
</dbReference>
<evidence type="ECO:0000256" key="2">
    <source>
        <dbReference type="SAM" id="MobiDB-lite"/>
    </source>
</evidence>
<gene>
    <name evidence="4" type="ORF">PBANKA_0900900</name>
</gene>
<feature type="compositionally biased region" description="Basic and acidic residues" evidence="2">
    <location>
        <begin position="2696"/>
        <end position="2708"/>
    </location>
</feature>
<name>A0A509AJA4_PLABA</name>
<evidence type="ECO:0000313" key="5">
    <source>
        <dbReference type="Proteomes" id="UP000074855"/>
    </source>
</evidence>
<sequence length="2773" mass="326469">MKKYIYIISLAAFYIFSDIICGTQIKKNKNKHAPKSNNYNPYHNLKESDFNNSNFSNEKQYNNKNNFINNEKYIQPYLINNNTFQNKKDINNTKLTLYNEYNKTNNIGDFRNFNHEHEKTNNRLIEINKSFLQITYISQIKKDTLNTVDTIYGVNDNESVLWFFYKPLYSSEYILKILDKLNILFHRTDKTKLNKDRDMVLDDAIQTNNSCNDKKQELINQIDNIHNPLYNFYNNPPMDDNSYTTSKTNFVNCLKNGFEKIKNKPNDIISYEEKVYKENCKNSIQLKNLPQNNSEFCKNVMYLNSSREKNWEVPKDKEIIPFIDFLIKELEQNNNLKTLVPKLEFIKKQFEDIKNKHDKYIKMCKEKEVFVKKCTNTTIDNKNCDKNFNEIKKIAESYSILDYNYTIIENLESIYITYKYSLLYFFKSLGKLLINKVDSDGNIIEQDDIYNFNLVKPQSTFKSLETEFHKIFENSWNFYKNKQNLDKSKDIMKNTISLILPLMDKFKGLNDSMLKLKNDAVLEKFLIINQIKQKLNKSTYDERKEGFKTSLGLAKTWETKKSEILTKLNEENEETVQLEKEIRDLFKKYLDVVAEKKYVEDLKLKLREIIKDIHSKKEYIKKTVDLKNEIEKDIVYIDELAKQPPYKTTEYIEKKNTIYNTIKSDIEQIYIGNIDQLYNEVSSVVQENTIDNIENKTELETLKSKIDNVYNKIENIKIEAVESHIRNIETNKNKLSDTILEIKKYIYGEIDKELNKTLKDLKNKEQELSNKINDCTKENDQLSVYQSKILEIRNHYNDQINIENTKGEEAKQNYDQSKEYTKTISIKEGETSKIINEVKSMKDELLNKVNKYIDFDNAYKEKVNSEHEKFTELINKIKNEISDYQLNDYEQKFNDCKALIIETNKSIEEEYKNIDTLKKVDAYIKVCVNITELIKKFRSKQTILKDKLNQNINIIKETNSIDTFYTNQFENILTDKKTELDKTFTDASLNDHESSNNELMKYFNNLKENLGKNKENMLYQQFNEKEKAVDDIKKKNVYINKNVSNIEIAIYTSIYNISEEIEDEIGKNIGLLNTQVLKKVNENVTNLNEVKEKLKHYDFHDFGKEENIKYPDEINKIKNDIKTVDQQIDHHINKLEEIKKKSGRHIDEIKGKIDKLEKVTDKTIYSKDPKEIEEKIKNIVTKIDEKKNIYNKINKLLDEISEIEKDNTSLEKVKDINLSYGKSLGKLFLDQIDEEKRKAEYMIKTMEAYIDDLDNIKNKSQEIEKEMNINMDVNKEMKVLNISHDYGKIYHTISKNHEEKISDIHKNSLKIIQEFSTESDINNIKNDLQRNVSESKNHNNYINQSLSKIANLYNILKLNKIKKIIDKVREYTNEIEKNNKNINAELSNSKTLIKKLEDDLNLKECKSKIESTIDDKDIDGCINNITDLKTYILNEENNINTYFKNAEEYNKNVLLNFNNIEMADTKSQYILNIKKNNDINNNDYNINELKEHKNKSNGYKDEADKNTKAIKKNKELFEKYKQDVTVLLNKYSALALKNKFDKTKTDSEQIIKEIKETHKNCISQSDKSEQKMNEIKNEQIHIEDEVANNDKSNKAITDIKISVEPFETKFLKINDIRKKSDGCLKETENIEKQISNLSIDSQETKLKENGDKLNTLEKLFESLKNQKKNIEDQKKELDEVNSKIEKIESDVNQHKKNYEIGIVEKINEITKENKNQIESTKELIKPTIENLISSFNTNDLEGIDTNENLEKYNKEMNNIYEEYIKSYNLITNYLETVSKEPITYDQIKNTRITAQSELLKNIENVNKAKSYLDDIKSNEFDRIVTHFKNKLNTVNDKFKNEYLKVNEGFDNISNSINNVKNSTDENSLLDILNQTKEIYANIVSKKYYSYKYEAENIFRNISKLANSLNIQIKNSSGIDLLENINIAILPYLDSQKEDTLTFIPSPQRISETYTKISDSYNILLDILKKSQELHKKEQQTLNLILENRRLYEKVQATNELKDTLSDLKNKKEQILNEVKLLLHKSNELNKLSCNSQNYDTILESSKYDQIKEKSNNYKQEKEKLGIDFDVTAMEEKFNNDIKDIEELENNYNSSEENSYNSSEENNYNSLEENNYDSSEENNNILQSKKKLKELTNAFNTEIKKIEDKIIEKNDLINKLIEMRKECLLFTYTTLVETLKIKITDYSEFITSATKFSKEFLKYIDDTSNTLNDDIDALQIKYNLNQINKYVKSMFADATNDNNNLIEKEKEATKTINNLTDLFTIDSNNIDADTLHNNKIQMLYFNSELHKSIESIKQLYKKMHVFKLLNIGHINEKYFDISKQFDNILQLQENQLTENLNSLKKIGQNISDKKDQFLHALSETPIPNSNTLKEIYHDIVNYESHIDEIKNISNKENENIILYIDTITKLKEKVQSILNFVTTYENDNNIIKQHIQDNDEDNVSKIKETLKTTIQSFQEILNKIDETKAQFYGNNNINNIISTISKNVNDVKKHLSKDLTIENELIQIQKSLEDIKNSTYEIRSEQITKYINTINNYVEQQTKQIQNNPNKDEIDDIIQKVVNYNKESEIKLPTIIDNKNNVTSIISHINKVINLIKSKYNNNNNVSYNVAKKHEEDANIIIRDLDTSQNMVNNLIQKNFKIINDLKNRKQEMENRNNLHAINRQQEITQTEHINNTYHPHINHTNNINKNHQYSSSDRKNSSKTKDTENSVRYAGAITLGLVACYVIIRIKEKKDKDEMEFDKSTSFYDANENENDLFKRDDEIIEIDMNEDL</sequence>
<dbReference type="InterPro" id="IPR041668">
    <property type="entry name" value="Rh5_CC"/>
</dbReference>
<feature type="region of interest" description="Disordered" evidence="2">
    <location>
        <begin position="2678"/>
        <end position="2708"/>
    </location>
</feature>
<feature type="coiled-coil region" evidence="1">
    <location>
        <begin position="1646"/>
        <end position="1697"/>
    </location>
</feature>
<feature type="coiled-coil region" evidence="1">
    <location>
        <begin position="860"/>
        <end position="887"/>
    </location>
</feature>
<feature type="coiled-coil region" evidence="1">
    <location>
        <begin position="1186"/>
        <end position="1213"/>
    </location>
</feature>
<dbReference type="KEGG" id="pbe:PBANKA_0900900"/>
<evidence type="ECO:0000313" key="4">
    <source>
        <dbReference type="EMBL" id="VUC55549.1"/>
    </source>
</evidence>
<protein>
    <submittedName>
        <fullName evidence="4">Reticulocyte binding protein, putative</fullName>
    </submittedName>
</protein>
<dbReference type="InParanoid" id="A0A509AJA4"/>
<feature type="domain" description="Rh5 coiled-coil" evidence="3">
    <location>
        <begin position="195"/>
        <end position="444"/>
    </location>
</feature>
<evidence type="ECO:0000256" key="1">
    <source>
        <dbReference type="SAM" id="Coils"/>
    </source>
</evidence>
<feature type="coiled-coil region" evidence="1">
    <location>
        <begin position="554"/>
        <end position="588"/>
    </location>
</feature>
<accession>A0A509AJA4</accession>
<dbReference type="FunCoup" id="A0A509AJA4">
    <property type="interactions" value="8"/>
</dbReference>
<dbReference type="Proteomes" id="UP000074855">
    <property type="component" value="Chromosome 9"/>
</dbReference>
<dbReference type="EMBL" id="LK023124">
    <property type="protein sequence ID" value="VUC55549.1"/>
    <property type="molecule type" value="Genomic_DNA"/>
</dbReference>
<evidence type="ECO:0000259" key="3">
    <source>
        <dbReference type="Pfam" id="PF18515"/>
    </source>
</evidence>
<dbReference type="Gene3D" id="6.10.250.560">
    <property type="match status" value="1"/>
</dbReference>
<dbReference type="NCBIfam" id="TIGR01612">
    <property type="entry name" value="235kDa-fam"/>
    <property type="match status" value="1"/>
</dbReference>
<feature type="coiled-coil region" evidence="1">
    <location>
        <begin position="1361"/>
        <end position="1406"/>
    </location>
</feature>
<dbReference type="InterPro" id="IPR006499">
    <property type="entry name" value="Reticulocyte-bd"/>
</dbReference>
<dbReference type="Pfam" id="PF18515">
    <property type="entry name" value="Rh5"/>
    <property type="match status" value="1"/>
</dbReference>
<keyword evidence="5" id="KW-1185">Reference proteome</keyword>
<feature type="compositionally biased region" description="Low complexity" evidence="2">
    <location>
        <begin position="2090"/>
        <end position="2112"/>
    </location>
</feature>
<keyword evidence="1" id="KW-0175">Coiled coil</keyword>
<dbReference type="VEuPathDB" id="PlasmoDB:PBANKA_0900900"/>
<reference evidence="4 5" key="1">
    <citation type="journal article" date="2014" name="BMC Biol.">
        <title>A comprehensive evaluation of rodent malaria parasite genomes and gene expression.</title>
        <authorList>
            <person name="Otto T.D."/>
            <person name="Bohme U."/>
            <person name="Jackson A.P."/>
            <person name="Hunt M."/>
            <person name="Franke-Fayard B."/>
            <person name="Hoeijmakers W.A."/>
            <person name="Religa A.A."/>
            <person name="Robertson L."/>
            <person name="Sanders M."/>
            <person name="Ogun S.A."/>
            <person name="Cunningham D."/>
            <person name="Erhart A."/>
            <person name="Billker O."/>
            <person name="Khan S.M."/>
            <person name="Stunnenberg H.G."/>
            <person name="Langhorne J."/>
            <person name="Holder A.A."/>
            <person name="Waters A.P."/>
            <person name="Newbold C.I."/>
            <person name="Pain A."/>
            <person name="Berriman M."/>
            <person name="Janse C.J."/>
        </authorList>
    </citation>
    <scope>NUCLEOTIDE SEQUENCE</scope>
    <source>
        <strain evidence="4 5">ANKA</strain>
    </source>
</reference>
<proteinExistence type="predicted"/>
<feature type="compositionally biased region" description="Low complexity" evidence="2">
    <location>
        <begin position="2678"/>
        <end position="2691"/>
    </location>
</feature>
<dbReference type="STRING" id="5823.A0A509AJA4"/>
<dbReference type="GeneID" id="55149462"/>
<feature type="region of interest" description="Disordered" evidence="2">
    <location>
        <begin position="2090"/>
        <end position="2121"/>
    </location>
</feature>